<proteinExistence type="predicted"/>
<accession>A0A2S2QL98</accession>
<keyword evidence="1" id="KW-1133">Transmembrane helix</keyword>
<protein>
    <submittedName>
        <fullName evidence="2">Uncharacterized protein</fullName>
    </submittedName>
</protein>
<dbReference type="AlphaFoldDB" id="A0A2S2QL98"/>
<evidence type="ECO:0000313" key="2">
    <source>
        <dbReference type="EMBL" id="MBY77952.1"/>
    </source>
</evidence>
<evidence type="ECO:0000256" key="1">
    <source>
        <dbReference type="SAM" id="Phobius"/>
    </source>
</evidence>
<reference evidence="2" key="1">
    <citation type="submission" date="2018-04" db="EMBL/GenBank/DDBJ databases">
        <title>Transcriptome assembly of Sipha flava.</title>
        <authorList>
            <person name="Scully E.D."/>
            <person name="Geib S.M."/>
            <person name="Palmer N.A."/>
            <person name="Koch K."/>
            <person name="Bradshaw J."/>
            <person name="Heng-Moss T."/>
            <person name="Sarath G."/>
        </authorList>
    </citation>
    <scope>NUCLEOTIDE SEQUENCE</scope>
</reference>
<name>A0A2S2QL98_9HEMI</name>
<feature type="transmembrane region" description="Helical" evidence="1">
    <location>
        <begin position="143"/>
        <end position="161"/>
    </location>
</feature>
<keyword evidence="1" id="KW-0472">Membrane</keyword>
<organism evidence="2">
    <name type="scientific">Sipha flava</name>
    <name type="common">yellow sugarcane aphid</name>
    <dbReference type="NCBI Taxonomy" id="143950"/>
    <lineage>
        <taxon>Eukaryota</taxon>
        <taxon>Metazoa</taxon>
        <taxon>Ecdysozoa</taxon>
        <taxon>Arthropoda</taxon>
        <taxon>Hexapoda</taxon>
        <taxon>Insecta</taxon>
        <taxon>Pterygota</taxon>
        <taxon>Neoptera</taxon>
        <taxon>Paraneoptera</taxon>
        <taxon>Hemiptera</taxon>
        <taxon>Sternorrhyncha</taxon>
        <taxon>Aphidomorpha</taxon>
        <taxon>Aphidoidea</taxon>
        <taxon>Aphididae</taxon>
        <taxon>Sipha</taxon>
    </lineage>
</organism>
<keyword evidence="1" id="KW-0812">Transmembrane</keyword>
<dbReference type="EMBL" id="GGMS01008749">
    <property type="protein sequence ID" value="MBY77952.1"/>
    <property type="molecule type" value="Transcribed_RNA"/>
</dbReference>
<gene>
    <name evidence="2" type="ORF">g.179787</name>
</gene>
<sequence>MNRFVPFERIDDGRVDTAVTRRKLRASRTAHAHIGTTPWPAIKMSCVVVLVENIIVMMTMNTGRCCRLSLCVAIKCLISWYVRRHVITLLTTVVRVGQTCYEIKRTAAAGARSFLWTGRLCVLSAPDPIVSSYAKRGGGTSRFTVALLFVLIIIILCYGLQNPLIFY</sequence>